<dbReference type="GO" id="GO:0007264">
    <property type="term" value="P:small GTPase-mediated signal transduction"/>
    <property type="evidence" value="ECO:0007669"/>
    <property type="project" value="InterPro"/>
</dbReference>
<dbReference type="GO" id="GO:0030425">
    <property type="term" value="C:dendrite"/>
    <property type="evidence" value="ECO:0007669"/>
    <property type="project" value="TreeGrafter"/>
</dbReference>
<feature type="domain" description="Ras-GEF" evidence="4">
    <location>
        <begin position="1614"/>
        <end position="1865"/>
    </location>
</feature>
<evidence type="ECO:0000256" key="2">
    <source>
        <dbReference type="ARBA" id="ARBA00022737"/>
    </source>
</evidence>
<evidence type="ECO:0000259" key="6">
    <source>
        <dbReference type="PROSITE" id="PS51377"/>
    </source>
</evidence>
<dbReference type="FunFam" id="1.10.840.10:FF:000013">
    <property type="entry name" value="Kinase non-catalytic C-lobe domain-containing 1"/>
    <property type="match status" value="1"/>
</dbReference>
<dbReference type="PROSITE" id="PS50009">
    <property type="entry name" value="RASGEF_CAT"/>
    <property type="match status" value="1"/>
</dbReference>
<sequence length="1895" mass="213304">MGDFAEEPQQAEDEACCDFEPLPALSEDEENVSLADVLSLRDSCLTEEDIWAVCLECSQSLKSIAHSAIFQTLCITPDTLAFNTNGNVCFMEQISDDPEGTFVPPEIDETGNTFEAHIFSLGATLKAALEYIMEPGTDSEFSQDLHALLEQMQEESPKERPDIETVISLSKENLKLSSSSDICQCLSAIGRRVLSIESCGTFHDSCDNLWSGKVYERISPYEQCTDYNLREHSSPEVEDLEVASGGNSSHTYTMNDRNGDIKEIKTNSVHENVCCQHVSIQVTNCKENSNNNNSKCVNLVLDTKPCTSELEEDALKRNCSRKVKAFPKLPSESEADPRTFFPFVSHSGPLTRKQYPLQPKSLSQVNNNGTAALEGNLSHCDGNNELGLKAADFQEPNNNSDEFYKSPEVSYQIHKPTCNDKKAYIVPYTRMGSETSNNYEPDKSNSDYKILKSHKSWEYCGETSSRSNESSLLHINRMTTGLRTFNENGCSSSLLSSPEQNQSEMKDYYVEEKQYEGRESEMRNSKQSVFLKRLLTQYDKPLKDYELWALCHECLLAMETYTIYPAYLCLDSVLINSDGSVQFVPPESEGSYDMFYLAPETEEEDYVTEKVCIYCIAAILWRAAKHNFPPDHKIVLPRKLKNFLLDMARRKSEDRPSLADAIKTCDSYLLEQRISSKKVLACLTRSAFQAFKEADSFNDSMPFDLQSESSVDENLGFLPMSNESKLIAVKGPVPCQPSLNRESTILPSAFTSTATHFKPIILHQNIDIKKGTAASSVIQCGMTMESGVPVDFKNSIRLNIDSESKMDEDSDLPAVCVTTSGILEQDKQGLEASLPTGAEEPKTNSASSGMAKLPLFSEASCPSQGKCPSSSDPNCTVSSSMAFINNFLLKQDPVTRVLTLVPVQIAISEQIPNKPLHSKTAYSCCPSLHVLLSDSIVNYDVDKALQSASPTNHLRNCKTSNTRHECLDMKINSLPPTTVNKEPQTRYPEKNLSLTFCEECNTDARNNDPLSNHSSLASGESSPPCSLNLETSLHNIGINENCLKKVVHLIQEEFASGSHLMNTVEALAIGKYIYSLKDLKYKTFCNAISEKFCDLLWEEKLLAKLYDAANGKTVIFASMNETKYCGNTFQSQNKPKNLGDASEETNVSIAGIDADDLPQDNSEKEAESQEIADGIQKNGGEILQANECYLHADLPAENQEQEQDLLKLEENVCTKAPCLSELCGFCPGWSTAFYGSECFSLEVHHYVRKLGKRKVNDAQDIDAKKAELEQLIMMETKNYRKSIKFHQRLLHKERRSKGGEVKTVLPKLKGQLEEMKSKVQFLDLVKKYLQIMSIEKWGVEACNLLAVVNMASSEALGIVSSLDCMLLFYNINKTQYRAPCNDNQSQPRNLQAGTPLGLMAYLYSRNAFLEGYVQQFLFTFRYFCSQEEFFQFLLDRIRITLPNSSLESCSLLSKIRHRSFAILQTWIKDCYAVDFAVNPDFMSTLKGVIISKVGPLNGYGEWLLSLLGSITSRKQSNVSEYYQTEKWEEEEEEEEETSEIKPLHFHCKKSSKDVLQKSFNWNISKESETVAPYQRGKHSITSALANPCYSNETEEFSGFYSKTDRMPYLLTEYTAQQLCHQLTLLEQEMFHKCHPVHFLNSRFLGVNDKSVSFQKAASSEQLPAQAYNLFAENCVQDAYLLQLLKYADNVSNWVAAEIVTSYSSKMQVNLLSKFLFIAKCCYEQRNFATAMQILKGLENLIVRQLPVWKCLSSKVSEIMEELKAVEVFLKSDSLCLMEGERFKTSPTIPSAHVLAMHVQQLETGGFTMRNGTYKWTKLRNIAKVVSQVHALQENHYLFSPDHRLQSFLRHRITSFSDADISAIAADNYANFYQTPAEKQSRKIQDTLHRMKAMFQ</sequence>
<dbReference type="GO" id="GO:0005085">
    <property type="term" value="F:guanyl-nucleotide exchange factor activity"/>
    <property type="evidence" value="ECO:0007669"/>
    <property type="project" value="UniProtKB-KW"/>
</dbReference>
<organism evidence="7 8">
    <name type="scientific">Podarcis lilfordi</name>
    <name type="common">Lilford's wall lizard</name>
    <dbReference type="NCBI Taxonomy" id="74358"/>
    <lineage>
        <taxon>Eukaryota</taxon>
        <taxon>Metazoa</taxon>
        <taxon>Chordata</taxon>
        <taxon>Craniata</taxon>
        <taxon>Vertebrata</taxon>
        <taxon>Euteleostomi</taxon>
        <taxon>Lepidosauria</taxon>
        <taxon>Squamata</taxon>
        <taxon>Bifurcata</taxon>
        <taxon>Unidentata</taxon>
        <taxon>Episquamata</taxon>
        <taxon>Laterata</taxon>
        <taxon>Lacertibaenia</taxon>
        <taxon>Lacertidae</taxon>
        <taxon>Podarcis</taxon>
    </lineage>
</organism>
<dbReference type="Pfam" id="PF00617">
    <property type="entry name" value="RasGEF"/>
    <property type="match status" value="1"/>
</dbReference>
<dbReference type="PROSITE" id="PS51377">
    <property type="entry name" value="KIND"/>
    <property type="match status" value="2"/>
</dbReference>
<dbReference type="InterPro" id="IPR001895">
    <property type="entry name" value="RASGEF_cat_dom"/>
</dbReference>
<evidence type="ECO:0000259" key="4">
    <source>
        <dbReference type="PROSITE" id="PS50009"/>
    </source>
</evidence>
<dbReference type="Gene3D" id="1.10.840.10">
    <property type="entry name" value="Ras guanine-nucleotide exchange factors catalytic domain"/>
    <property type="match status" value="1"/>
</dbReference>
<dbReference type="InterPro" id="IPR011009">
    <property type="entry name" value="Kinase-like_dom_sf"/>
</dbReference>
<feature type="domain" description="N-terminal Ras-GEF" evidence="5">
    <location>
        <begin position="1386"/>
        <end position="1515"/>
    </location>
</feature>
<evidence type="ECO:0000256" key="1">
    <source>
        <dbReference type="ARBA" id="ARBA00022658"/>
    </source>
</evidence>
<dbReference type="PANTHER" id="PTHR21560:SF0">
    <property type="entry name" value="KINASE NON-CATALYTIC C-LOBE DOMAIN-CONTAINING PROTEIN 1"/>
    <property type="match status" value="1"/>
</dbReference>
<dbReference type="SMART" id="SM00750">
    <property type="entry name" value="KIND"/>
    <property type="match status" value="2"/>
</dbReference>
<dbReference type="Proteomes" id="UP001178461">
    <property type="component" value="Chromosome 5"/>
</dbReference>
<name>A0AA35P7S6_9SAUR</name>
<keyword evidence="1 3" id="KW-0344">Guanine-nucleotide releasing factor</keyword>
<evidence type="ECO:0000256" key="3">
    <source>
        <dbReference type="PROSITE-ProRule" id="PRU00168"/>
    </source>
</evidence>
<evidence type="ECO:0000313" key="8">
    <source>
        <dbReference type="Proteomes" id="UP001178461"/>
    </source>
</evidence>
<dbReference type="GO" id="GO:0032045">
    <property type="term" value="C:guanyl-nucleotide exchange factor complex"/>
    <property type="evidence" value="ECO:0007669"/>
    <property type="project" value="TreeGrafter"/>
</dbReference>
<accession>A0AA35P7S6</accession>
<dbReference type="InterPro" id="IPR023578">
    <property type="entry name" value="Ras_GEF_dom_sf"/>
</dbReference>
<dbReference type="EMBL" id="OX395130">
    <property type="protein sequence ID" value="CAI5774802.1"/>
    <property type="molecule type" value="Genomic_DNA"/>
</dbReference>
<dbReference type="InterPro" id="IPR000651">
    <property type="entry name" value="Ras-like_Gua-exchang_fac_N"/>
</dbReference>
<dbReference type="CDD" id="cd06224">
    <property type="entry name" value="REM"/>
    <property type="match status" value="1"/>
</dbReference>
<gene>
    <name evidence="7" type="ORF">PODLI_1B021044</name>
</gene>
<feature type="domain" description="KIND" evidence="6">
    <location>
        <begin position="32"/>
        <end position="212"/>
    </location>
</feature>
<dbReference type="PANTHER" id="PTHR21560">
    <property type="entry name" value="VERY KIND PROTEIN"/>
    <property type="match status" value="1"/>
</dbReference>
<evidence type="ECO:0000313" key="7">
    <source>
        <dbReference type="EMBL" id="CAI5774802.1"/>
    </source>
</evidence>
<dbReference type="SUPFAM" id="SSF48366">
    <property type="entry name" value="Ras GEF"/>
    <property type="match status" value="1"/>
</dbReference>
<dbReference type="FunFam" id="1.10.510.10:FF:000529">
    <property type="entry name" value="Kinase non-catalytic C-lobe domain-containing 1"/>
    <property type="match status" value="1"/>
</dbReference>
<keyword evidence="8" id="KW-1185">Reference proteome</keyword>
<keyword evidence="2" id="KW-0677">Repeat</keyword>
<dbReference type="Gene3D" id="1.10.510.10">
    <property type="entry name" value="Transferase(Phosphotransferase) domain 1"/>
    <property type="match status" value="2"/>
</dbReference>
<feature type="domain" description="KIND" evidence="6">
    <location>
        <begin position="529"/>
        <end position="693"/>
    </location>
</feature>
<dbReference type="InterPro" id="IPR011019">
    <property type="entry name" value="KIND_dom"/>
</dbReference>
<dbReference type="GO" id="GO:0043025">
    <property type="term" value="C:neuronal cell body"/>
    <property type="evidence" value="ECO:0007669"/>
    <property type="project" value="TreeGrafter"/>
</dbReference>
<evidence type="ECO:0000259" key="5">
    <source>
        <dbReference type="PROSITE" id="PS50212"/>
    </source>
</evidence>
<dbReference type="GO" id="GO:0048814">
    <property type="term" value="P:regulation of dendrite morphogenesis"/>
    <property type="evidence" value="ECO:0007669"/>
    <property type="project" value="TreeGrafter"/>
</dbReference>
<dbReference type="Gene3D" id="1.20.870.10">
    <property type="entry name" value="Son of sevenless (SoS) protein Chain: S domain 1"/>
    <property type="match status" value="1"/>
</dbReference>
<dbReference type="Pfam" id="PF16474">
    <property type="entry name" value="KIND"/>
    <property type="match status" value="1"/>
</dbReference>
<dbReference type="PROSITE" id="PS50212">
    <property type="entry name" value="RASGEF_NTER"/>
    <property type="match status" value="1"/>
</dbReference>
<reference evidence="7" key="1">
    <citation type="submission" date="2022-12" db="EMBL/GenBank/DDBJ databases">
        <authorList>
            <person name="Alioto T."/>
            <person name="Alioto T."/>
            <person name="Gomez Garrido J."/>
        </authorList>
    </citation>
    <scope>NUCLEOTIDE SEQUENCE</scope>
</reference>
<protein>
    <submittedName>
        <fullName evidence="7">Non-catalytic C-lobe domain-containing 1</fullName>
    </submittedName>
</protein>
<dbReference type="Pfam" id="PF00618">
    <property type="entry name" value="RasGEF_N"/>
    <property type="match status" value="1"/>
</dbReference>
<dbReference type="InterPro" id="IPR029899">
    <property type="entry name" value="KNDC1"/>
</dbReference>
<proteinExistence type="predicted"/>
<dbReference type="InterPro" id="IPR036964">
    <property type="entry name" value="RASGEF_cat_dom_sf"/>
</dbReference>
<dbReference type="SMART" id="SM00147">
    <property type="entry name" value="RasGEF"/>
    <property type="match status" value="1"/>
</dbReference>
<dbReference type="SUPFAM" id="SSF56112">
    <property type="entry name" value="Protein kinase-like (PK-like)"/>
    <property type="match status" value="1"/>
</dbReference>